<dbReference type="SMR" id="A0A0H2XG63"/>
<dbReference type="InterPro" id="IPR018197">
    <property type="entry name" value="Glycerate_kinase_RE-like"/>
</dbReference>
<dbReference type="GO" id="GO:0031388">
    <property type="term" value="P:organic acid phosphorylation"/>
    <property type="evidence" value="ECO:0007669"/>
    <property type="project" value="InterPro"/>
</dbReference>
<keyword evidence="3 4" id="KW-0418">Kinase</keyword>
<dbReference type="GO" id="GO:0008887">
    <property type="term" value="F:glycerate kinase activity"/>
    <property type="evidence" value="ECO:0007669"/>
    <property type="project" value="UniProtKB-EC"/>
</dbReference>
<evidence type="ECO:0000256" key="1">
    <source>
        <dbReference type="ARBA" id="ARBA00006284"/>
    </source>
</evidence>
<dbReference type="EMBL" id="CP000255">
    <property type="protein sequence ID" value="ABD20751.1"/>
    <property type="molecule type" value="Genomic_DNA"/>
</dbReference>
<dbReference type="SUPFAM" id="SSF110738">
    <property type="entry name" value="Glycerate kinase I"/>
    <property type="match status" value="1"/>
</dbReference>
<proteinExistence type="inferred from homology"/>
<evidence type="ECO:0000313" key="5">
    <source>
        <dbReference type="Proteomes" id="UP000001939"/>
    </source>
</evidence>
<sequence>MKVLVAMDEFHGIISSYQANRYVEEAVASQIETADVVQVPLFNGRHELLDSVFLWQSGQKYRIPVHDADMNEVEGVYGQTDTGMTVIEGNLFLKGKKPIVERTSYGLGEMIKHALDNDAKHVVISLGGIDSFDAGAGMLQALGAQFYDDEGRVVDMRQGAGVIKYIRRMDMSNLHPKMETARIQVMSDFSSRLYGKQSEIMQTYDAYQLNHNQAAEIDNLIWYFSELFKSELKIAIGPVERGGAGGGIAAVLNGLYQAEILTSHALVDQLTHLENLVEQADLIIFGEGLNENDQLLETTTLRIAELCHKHQKVAIAICATAEKFDLFESQGVTAMFNTFIDMPETYTDFKMGLQIRHYTVQSLKLLKTHFNVEV</sequence>
<dbReference type="PANTHER" id="PTHR21599:SF0">
    <property type="entry name" value="GLYCERATE KINASE"/>
    <property type="match status" value="1"/>
</dbReference>
<comment type="similarity">
    <text evidence="1">Belongs to the glycerate kinase type-1 family.</text>
</comment>
<name>A0A0H2XG63_STAA3</name>
<dbReference type="InterPro" id="IPR004381">
    <property type="entry name" value="Glycerate_kinase"/>
</dbReference>
<gene>
    <name evidence="4" type="ordered locus">SAUSA300_0726</name>
</gene>
<evidence type="ECO:0000256" key="3">
    <source>
        <dbReference type="ARBA" id="ARBA00022777"/>
    </source>
</evidence>
<dbReference type="KEGG" id="saa:SAUSA300_0726"/>
<dbReference type="HOGENOM" id="CLU_028255_1_0_9"/>
<dbReference type="PANTHER" id="PTHR21599">
    <property type="entry name" value="GLYCERATE KINASE"/>
    <property type="match status" value="1"/>
</dbReference>
<organism evidence="4 5">
    <name type="scientific">Staphylococcus aureus (strain USA300)</name>
    <dbReference type="NCBI Taxonomy" id="367830"/>
    <lineage>
        <taxon>Bacteria</taxon>
        <taxon>Bacillati</taxon>
        <taxon>Bacillota</taxon>
        <taxon>Bacilli</taxon>
        <taxon>Bacillales</taxon>
        <taxon>Staphylococcaceae</taxon>
        <taxon>Staphylococcus</taxon>
    </lineage>
</organism>
<evidence type="ECO:0000256" key="2">
    <source>
        <dbReference type="ARBA" id="ARBA00022679"/>
    </source>
</evidence>
<dbReference type="InterPro" id="IPR018193">
    <property type="entry name" value="Glyc_kinase_flavodox-like_fold"/>
</dbReference>
<dbReference type="OMA" id="GRHELMD"/>
<dbReference type="RefSeq" id="WP_000866747.1">
    <property type="nucleotide sequence ID" value="NZ_CP027476.1"/>
</dbReference>
<accession>A0A0H2XG63</accession>
<dbReference type="Proteomes" id="UP000001939">
    <property type="component" value="Chromosome"/>
</dbReference>
<dbReference type="Pfam" id="PF02595">
    <property type="entry name" value="Gly_kinase"/>
    <property type="match status" value="1"/>
</dbReference>
<dbReference type="AlphaFoldDB" id="A0A0H2XG63"/>
<dbReference type="NCBIfam" id="TIGR00045">
    <property type="entry name" value="glycerate kinase"/>
    <property type="match status" value="1"/>
</dbReference>
<reference evidence="4 5" key="1">
    <citation type="journal article" date="2006" name="Lancet">
        <title>Complete genome sequence of USA300, an epidemic clone of community-acquired meticillin-resistant Staphylococcus aureus.</title>
        <authorList>
            <person name="Diep B.A."/>
            <person name="Gill S.R."/>
            <person name="Chang R.F."/>
            <person name="Phan T.H."/>
            <person name="Chen J.H."/>
            <person name="Davidson M.G."/>
            <person name="Lin F."/>
            <person name="Lin J."/>
            <person name="Carleton H.A."/>
            <person name="Mongodin E.F."/>
            <person name="Sensabaugh G.F."/>
            <person name="Perdreau-Remington F."/>
        </authorList>
    </citation>
    <scope>NUCLEOTIDE SEQUENCE [LARGE SCALE GENOMIC DNA]</scope>
    <source>
        <strain evidence="5">USA300</strain>
    </source>
</reference>
<dbReference type="Gene3D" id="3.90.1510.10">
    <property type="entry name" value="Glycerate kinase, domain 2"/>
    <property type="match status" value="1"/>
</dbReference>
<keyword evidence="2 4" id="KW-0808">Transferase</keyword>
<dbReference type="EC" id="2.7.1.31" evidence="4"/>
<protein>
    <submittedName>
        <fullName evidence="4">Glycerate kinase family protein</fullName>
        <ecNumber evidence="4">2.7.1.31</ecNumber>
    </submittedName>
</protein>
<dbReference type="InterPro" id="IPR036129">
    <property type="entry name" value="Glycerate_kinase_sf"/>
</dbReference>
<evidence type="ECO:0000313" key="4">
    <source>
        <dbReference type="EMBL" id="ABD20751.1"/>
    </source>
</evidence>
<dbReference type="Gene3D" id="3.40.50.10350">
    <property type="entry name" value="Glycerate kinase, domain 1"/>
    <property type="match status" value="1"/>
</dbReference>